<dbReference type="Pfam" id="PF12833">
    <property type="entry name" value="HTH_18"/>
    <property type="match status" value="1"/>
</dbReference>
<sequence>MTSKVVPSQVDVEARGEVRARIHGWQLGTSARLAHVASSGHRVVRRARHLRGGAEEQISLAIQLIGRGSLTHRDLSPARTGDLQLVDLTSPFEFTAWPASATQSLYVDVAQLGLPVDVIRTAAPRLRNSPLHELTRAHLGHVRQVADAVETCPSAAMLGVATVELVRALIASAAESRHQRQTAAESLTARITAYMRLHLGEVDLDPARIAAEHNISVRYLHLLFAERNLSVRRWLMRERLEGARRTLTTAGPRRTSIAGVARQWGFADPGHFAKRFRAAYGMSPREWQQLAAATDGRR</sequence>
<evidence type="ECO:0000256" key="3">
    <source>
        <dbReference type="ARBA" id="ARBA00023163"/>
    </source>
</evidence>
<dbReference type="InterPro" id="IPR018062">
    <property type="entry name" value="HTH_AraC-typ_CS"/>
</dbReference>
<dbReference type="Proteomes" id="UP001165283">
    <property type="component" value="Unassembled WGS sequence"/>
</dbReference>
<feature type="domain" description="HTH araC/xylS-type" evidence="4">
    <location>
        <begin position="189"/>
        <end position="290"/>
    </location>
</feature>
<dbReference type="InterPro" id="IPR009057">
    <property type="entry name" value="Homeodomain-like_sf"/>
</dbReference>
<evidence type="ECO:0000259" key="4">
    <source>
        <dbReference type="PROSITE" id="PS01124"/>
    </source>
</evidence>
<gene>
    <name evidence="5" type="ORF">KDL28_38610</name>
</gene>
<dbReference type="PRINTS" id="PR00032">
    <property type="entry name" value="HTHARAC"/>
</dbReference>
<dbReference type="PROSITE" id="PS00041">
    <property type="entry name" value="HTH_ARAC_FAMILY_1"/>
    <property type="match status" value="1"/>
</dbReference>
<accession>A0ABT1AD37</accession>
<dbReference type="PANTHER" id="PTHR46796:SF6">
    <property type="entry name" value="ARAC SUBFAMILY"/>
    <property type="match status" value="1"/>
</dbReference>
<dbReference type="RefSeq" id="WP_252446509.1">
    <property type="nucleotide sequence ID" value="NZ_JAGSOV010000101.1"/>
</dbReference>
<proteinExistence type="predicted"/>
<comment type="caution">
    <text evidence="5">The sequence shown here is derived from an EMBL/GenBank/DDBJ whole genome shotgun (WGS) entry which is preliminary data.</text>
</comment>
<dbReference type="InterPro" id="IPR050204">
    <property type="entry name" value="AraC_XylS_family_regulators"/>
</dbReference>
<dbReference type="Gene3D" id="1.10.10.60">
    <property type="entry name" value="Homeodomain-like"/>
    <property type="match status" value="1"/>
</dbReference>
<evidence type="ECO:0000256" key="1">
    <source>
        <dbReference type="ARBA" id="ARBA00023015"/>
    </source>
</evidence>
<dbReference type="InterPro" id="IPR020449">
    <property type="entry name" value="Tscrpt_reg_AraC-type_HTH"/>
</dbReference>
<dbReference type="InterPro" id="IPR018060">
    <property type="entry name" value="HTH_AraC"/>
</dbReference>
<protein>
    <submittedName>
        <fullName evidence="5">Helix-turn-helix domain-containing protein</fullName>
    </submittedName>
</protein>
<reference evidence="5" key="1">
    <citation type="submission" date="2021-04" db="EMBL/GenBank/DDBJ databases">
        <title>Pseudonocardia sp. nov., isolated from sandy soil of mangrove forest.</title>
        <authorList>
            <person name="Zan Z."/>
            <person name="Huang R."/>
            <person name="Liu W."/>
        </authorList>
    </citation>
    <scope>NUCLEOTIDE SEQUENCE</scope>
    <source>
        <strain evidence="5">S2-4</strain>
    </source>
</reference>
<evidence type="ECO:0000256" key="2">
    <source>
        <dbReference type="ARBA" id="ARBA00023125"/>
    </source>
</evidence>
<keyword evidence="6" id="KW-1185">Reference proteome</keyword>
<evidence type="ECO:0000313" key="5">
    <source>
        <dbReference type="EMBL" id="MCO1660976.1"/>
    </source>
</evidence>
<dbReference type="PROSITE" id="PS01124">
    <property type="entry name" value="HTH_ARAC_FAMILY_2"/>
    <property type="match status" value="1"/>
</dbReference>
<dbReference type="EMBL" id="JAGSOV010000101">
    <property type="protein sequence ID" value="MCO1660976.1"/>
    <property type="molecule type" value="Genomic_DNA"/>
</dbReference>
<organism evidence="5 6">
    <name type="scientific">Pseudonocardia humida</name>
    <dbReference type="NCBI Taxonomy" id="2800819"/>
    <lineage>
        <taxon>Bacteria</taxon>
        <taxon>Bacillati</taxon>
        <taxon>Actinomycetota</taxon>
        <taxon>Actinomycetes</taxon>
        <taxon>Pseudonocardiales</taxon>
        <taxon>Pseudonocardiaceae</taxon>
        <taxon>Pseudonocardia</taxon>
    </lineage>
</organism>
<keyword evidence="2" id="KW-0238">DNA-binding</keyword>
<name>A0ABT1AD37_9PSEU</name>
<dbReference type="SMART" id="SM00342">
    <property type="entry name" value="HTH_ARAC"/>
    <property type="match status" value="1"/>
</dbReference>
<keyword evidence="1" id="KW-0805">Transcription regulation</keyword>
<dbReference type="PANTHER" id="PTHR46796">
    <property type="entry name" value="HTH-TYPE TRANSCRIPTIONAL ACTIVATOR RHAS-RELATED"/>
    <property type="match status" value="1"/>
</dbReference>
<dbReference type="SUPFAM" id="SSF46689">
    <property type="entry name" value="Homeodomain-like"/>
    <property type="match status" value="1"/>
</dbReference>
<evidence type="ECO:0000313" key="6">
    <source>
        <dbReference type="Proteomes" id="UP001165283"/>
    </source>
</evidence>
<keyword evidence="3" id="KW-0804">Transcription</keyword>